<dbReference type="SUPFAM" id="SSF52540">
    <property type="entry name" value="P-loop containing nucleoside triphosphate hydrolases"/>
    <property type="match status" value="1"/>
</dbReference>
<dbReference type="EMBL" id="PIUK01000525">
    <property type="protein sequence ID" value="MBY6278449.1"/>
    <property type="molecule type" value="Genomic_DNA"/>
</dbReference>
<dbReference type="InterPro" id="IPR027417">
    <property type="entry name" value="P-loop_NTPase"/>
</dbReference>
<organism evidence="1 2">
    <name type="scientific">Symbiobacterium thermophilum</name>
    <dbReference type="NCBI Taxonomy" id="2734"/>
    <lineage>
        <taxon>Bacteria</taxon>
        <taxon>Bacillati</taxon>
        <taxon>Bacillota</taxon>
        <taxon>Clostridia</taxon>
        <taxon>Eubacteriales</taxon>
        <taxon>Symbiobacteriaceae</taxon>
        <taxon>Symbiobacterium</taxon>
    </lineage>
</organism>
<dbReference type="Gene3D" id="3.40.50.300">
    <property type="entry name" value="P-loop containing nucleotide triphosphate hydrolases"/>
    <property type="match status" value="1"/>
</dbReference>
<evidence type="ECO:0000313" key="2">
    <source>
        <dbReference type="Proteomes" id="UP000732377"/>
    </source>
</evidence>
<evidence type="ECO:0000313" key="1">
    <source>
        <dbReference type="EMBL" id="MBY6278449.1"/>
    </source>
</evidence>
<reference evidence="1" key="1">
    <citation type="submission" date="2017-11" db="EMBL/GenBank/DDBJ databases">
        <title>Three new genomes from thermophilic consortium.</title>
        <authorList>
            <person name="Quaggio R."/>
            <person name="Amgarten D."/>
            <person name="Setubal J.C."/>
        </authorList>
    </citation>
    <scope>NUCLEOTIDE SEQUENCE</scope>
    <source>
        <strain evidence="1">ZCTH01-B2</strain>
    </source>
</reference>
<name>A0A953LKL4_SYMTR</name>
<proteinExistence type="predicted"/>
<comment type="caution">
    <text evidence="1">The sequence shown here is derived from an EMBL/GenBank/DDBJ whole genome shotgun (WGS) entry which is preliminary data.</text>
</comment>
<dbReference type="AlphaFoldDB" id="A0A953LKL4"/>
<dbReference type="Proteomes" id="UP000732377">
    <property type="component" value="Unassembled WGS sequence"/>
</dbReference>
<accession>A0A953LKL4</accession>
<protein>
    <submittedName>
        <fullName evidence="1">Uncharacterized protein</fullName>
    </submittedName>
</protein>
<gene>
    <name evidence="1" type="ORF">CWE10_20340</name>
</gene>
<sequence>MRVREPVVAIVGVCAAGKTTLAAGLNAAGVRAYSVPQEHSVVRRLWKHLHPDANILVMLDARWETTRRRRPDIGYGPERLEEQRRRLAYARAECDLYLPTDDLSIEEVRQRVLAFIETWKETERT</sequence>